<evidence type="ECO:0000256" key="1">
    <source>
        <dbReference type="SAM" id="Coils"/>
    </source>
</evidence>
<reference evidence="3" key="1">
    <citation type="submission" date="2016-12" db="EMBL/GenBank/DDBJ databases">
        <title>Complete Genome Sequence of Beggiatoa leptomitiformis D-401.</title>
        <authorList>
            <person name="Fomenkov A."/>
            <person name="Vincze T."/>
            <person name="Grabovich M."/>
            <person name="Anton B.P."/>
            <person name="Dubinina G."/>
            <person name="Orlova M."/>
            <person name="Belousova E."/>
            <person name="Roberts R.J."/>
        </authorList>
    </citation>
    <scope>NUCLEOTIDE SEQUENCE [LARGE SCALE GENOMIC DNA]</scope>
    <source>
        <strain evidence="3">D-401</strain>
    </source>
</reference>
<gene>
    <name evidence="2" type="ORF">BLE401_02890</name>
</gene>
<dbReference type="KEGG" id="blep:AL038_03145"/>
<organism evidence="2 3">
    <name type="scientific">Beggiatoa leptomitoformis</name>
    <dbReference type="NCBI Taxonomy" id="288004"/>
    <lineage>
        <taxon>Bacteria</taxon>
        <taxon>Pseudomonadati</taxon>
        <taxon>Pseudomonadota</taxon>
        <taxon>Gammaproteobacteria</taxon>
        <taxon>Thiotrichales</taxon>
        <taxon>Thiotrichaceae</taxon>
        <taxon>Beggiatoa</taxon>
    </lineage>
</organism>
<keyword evidence="1" id="KW-0175">Coiled coil</keyword>
<evidence type="ECO:0000313" key="2">
    <source>
        <dbReference type="EMBL" id="AUI67744.2"/>
    </source>
</evidence>
<accession>A0A2N9YBC4</accession>
<dbReference type="AlphaFoldDB" id="A0A2N9YBC4"/>
<name>A0A2N9YBC4_9GAMM</name>
<dbReference type="Proteomes" id="UP000234271">
    <property type="component" value="Chromosome"/>
</dbReference>
<sequence length="554" mass="63771">MLGKDINMGHVAGNTNIQQAGWDIINPLLVFVMPPDIEELHSDICQEQIDFGKVISILKRWQKQVDTNDKKYLVIKNAIEQLEELEQRKSYSISQLNKEEELVVAVDQFPDLKYGFHNQNLVFKDIVDNIEIERIFYISAPAGYGKSAILKKISANYADKGYQCLYIHINHLALEKEYSVFGRNRVFLFDSLENASPETLVWLKHFLYQLKDARQAMCYAVLAGRYLDIKKAPSIAKTLGLNARTHKKKLSTLTEKEVYDFIRTAHSKSHPDSNDITQIPDYDIKKWANRIAKLSCGHPGIIKALVDKLSKDGYRASFASSKKEQQDLFKEILEKHLIEIFMVSGSHLGDNDADLADKFIPAFEQLSIFSRFNLSMVEGMKKLKRISNDIDILLFLTEAKLICERAEDEMSEGISVFYTDALVRKLLLKKMELFSTEGSYLSLLKDAKSMLVDLVEECYEFETINRSQPHEFLYKINAARAFAQQYLYLSIQEIVAAYPESEKITDDQRKKISQDIEKNIADATKLSRVPRKEYLIKDEAIEKIIEDYALDDFF</sequence>
<feature type="coiled-coil region" evidence="1">
    <location>
        <begin position="68"/>
        <end position="102"/>
    </location>
</feature>
<dbReference type="InterPro" id="IPR027417">
    <property type="entry name" value="P-loop_NTPase"/>
</dbReference>
<dbReference type="EMBL" id="CP018889">
    <property type="protein sequence ID" value="AUI67744.2"/>
    <property type="molecule type" value="Genomic_DNA"/>
</dbReference>
<proteinExistence type="predicted"/>
<dbReference type="STRING" id="288004.AL038_03145"/>
<evidence type="ECO:0000313" key="3">
    <source>
        <dbReference type="Proteomes" id="UP000234271"/>
    </source>
</evidence>
<dbReference type="SUPFAM" id="SSF52540">
    <property type="entry name" value="P-loop containing nucleoside triphosphate hydrolases"/>
    <property type="match status" value="1"/>
</dbReference>
<keyword evidence="3" id="KW-1185">Reference proteome</keyword>
<protein>
    <submittedName>
        <fullName evidence="2">Uncharacterized protein</fullName>
    </submittedName>
</protein>
<dbReference type="RefSeq" id="WP_062148900.1">
    <property type="nucleotide sequence ID" value="NZ_CP012373.2"/>
</dbReference>